<feature type="region of interest" description="Disordered" evidence="10">
    <location>
        <begin position="271"/>
        <end position="294"/>
    </location>
</feature>
<feature type="repeat" description="WD" evidence="9">
    <location>
        <begin position="427"/>
        <end position="466"/>
    </location>
</feature>
<dbReference type="PANTHER" id="PTHR19855:SF28">
    <property type="entry name" value="CCR4-ASSOCIATED FACTOR 4"/>
    <property type="match status" value="1"/>
</dbReference>
<evidence type="ECO:0000313" key="11">
    <source>
        <dbReference type="EMBL" id="PFH54710.1"/>
    </source>
</evidence>
<dbReference type="PRINTS" id="PR00320">
    <property type="entry name" value="GPROTEINBRPT"/>
</dbReference>
<accession>A0A2A9P1M1</accession>
<dbReference type="InterPro" id="IPR036322">
    <property type="entry name" value="WD40_repeat_dom_sf"/>
</dbReference>
<dbReference type="GO" id="GO:0016559">
    <property type="term" value="P:peroxisome fission"/>
    <property type="evidence" value="ECO:0007669"/>
    <property type="project" value="TreeGrafter"/>
</dbReference>
<evidence type="ECO:0000256" key="2">
    <source>
        <dbReference type="ARBA" id="ARBA00022574"/>
    </source>
</evidence>
<feature type="repeat" description="WD" evidence="9">
    <location>
        <begin position="304"/>
        <end position="346"/>
    </location>
</feature>
<comment type="similarity">
    <text evidence="8">Belongs to the WD repeat MDV1/CAF4 family.</text>
</comment>
<keyword evidence="6" id="KW-0496">Mitochondrion</keyword>
<dbReference type="AlphaFoldDB" id="A0A2A9P1M1"/>
<organism evidence="11 12">
    <name type="scientific">Amanita thiersii Skay4041</name>
    <dbReference type="NCBI Taxonomy" id="703135"/>
    <lineage>
        <taxon>Eukaryota</taxon>
        <taxon>Fungi</taxon>
        <taxon>Dikarya</taxon>
        <taxon>Basidiomycota</taxon>
        <taxon>Agaricomycotina</taxon>
        <taxon>Agaricomycetes</taxon>
        <taxon>Agaricomycetidae</taxon>
        <taxon>Agaricales</taxon>
        <taxon>Pluteineae</taxon>
        <taxon>Amanitaceae</taxon>
        <taxon>Amanita</taxon>
    </lineage>
</organism>
<keyword evidence="3" id="KW-0677">Repeat</keyword>
<evidence type="ECO:0000256" key="3">
    <source>
        <dbReference type="ARBA" id="ARBA00022737"/>
    </source>
</evidence>
<dbReference type="InterPro" id="IPR019775">
    <property type="entry name" value="WD40_repeat_CS"/>
</dbReference>
<evidence type="ECO:0000256" key="1">
    <source>
        <dbReference type="ARBA" id="ARBA00004570"/>
    </source>
</evidence>
<dbReference type="OrthoDB" id="496at2759"/>
<comment type="subcellular location">
    <subcellularLocation>
        <location evidence="1">Mitochondrion outer membrane</location>
        <topology evidence="1">Peripheral membrane protein</topology>
        <orientation evidence="1">Cytoplasmic side</orientation>
    </subcellularLocation>
</comment>
<protein>
    <submittedName>
        <fullName evidence="11">Uncharacterized protein</fullName>
    </submittedName>
</protein>
<feature type="repeat" description="WD" evidence="9">
    <location>
        <begin position="551"/>
        <end position="590"/>
    </location>
</feature>
<dbReference type="PROSITE" id="PS50294">
    <property type="entry name" value="WD_REPEATS_REGION"/>
    <property type="match status" value="4"/>
</dbReference>
<evidence type="ECO:0000256" key="10">
    <source>
        <dbReference type="SAM" id="MobiDB-lite"/>
    </source>
</evidence>
<keyword evidence="4" id="KW-1000">Mitochondrion outer membrane</keyword>
<evidence type="ECO:0000256" key="9">
    <source>
        <dbReference type="PROSITE-ProRule" id="PRU00221"/>
    </source>
</evidence>
<dbReference type="GO" id="GO:0000266">
    <property type="term" value="P:mitochondrial fission"/>
    <property type="evidence" value="ECO:0007669"/>
    <property type="project" value="TreeGrafter"/>
</dbReference>
<evidence type="ECO:0000256" key="7">
    <source>
        <dbReference type="ARBA" id="ARBA00023136"/>
    </source>
</evidence>
<dbReference type="InterPro" id="IPR020472">
    <property type="entry name" value="WD40_PAC1"/>
</dbReference>
<dbReference type="Gene3D" id="2.130.10.10">
    <property type="entry name" value="YVTN repeat-like/Quinoprotein amine dehydrogenase"/>
    <property type="match status" value="2"/>
</dbReference>
<sequence>MAPFNHKKTDSARILSDLAPVIMTPRMINSAAAFSSRRVPSVGGRNASGSRLDFASIGRAPLRLTLGTHKVTSRDLQIVEATEELLDADIPEPEGVASNISLLRGFNATIPGADKDRARRRRMRHIDTPRLGLKKLGMSARGLMTDDDDNERQSAVSEEDEVIISTSDAAKRGSKGPRGSLSTSKALGKEELTRQRQEIMRDKENLHVRRSLINTEIEEITHKIEALDGIRAKLEGNLLKLQEDELELDAELEGVQERLIFEQSHTRNEKGGILHIPTSSRRRKGPSFLPSEHDELPPGVAFMSLSHATSITALDFSEPYGTLVSASQDDSQPHVWDLSTGMEIGRLRGHNGTIKCLQVEENLCLTGGEDGSVRIWDLRHVEDNDLWDEEDVVNVGEGTEELDTEAIYDKRSKGREMDKDQSCIRLLEGHTRAVTALYFEDDCLVTGASDKTLRQWDLNTGQCVMTMDILWAISHPHTINTMTMTNPLFPATTAFDGHFSVPMPPYADGSWDMFDDFVGGVQFWGYGLVSGSGDGAVRMWDMRTGQAHRTLLGHTGPITCVQFDEIHILSGSLDKTIRVWDLRSGGTFETIKYDHAVTALQFDSRKVVAAAGENGIKVYNRTSMQHSTLLVNGHTKPAEKLRYMDRYLVSGGRDSSLKIWSL</sequence>
<feature type="region of interest" description="Disordered" evidence="10">
    <location>
        <begin position="144"/>
        <end position="195"/>
    </location>
</feature>
<evidence type="ECO:0000256" key="8">
    <source>
        <dbReference type="ARBA" id="ARBA00038415"/>
    </source>
</evidence>
<feature type="repeat" description="WD" evidence="9">
    <location>
        <begin position="528"/>
        <end position="550"/>
    </location>
</feature>
<name>A0A2A9P1M1_9AGAR</name>
<evidence type="ECO:0000313" key="12">
    <source>
        <dbReference type="Proteomes" id="UP000242287"/>
    </source>
</evidence>
<keyword evidence="7" id="KW-0472">Membrane</keyword>
<feature type="repeat" description="WD" evidence="9">
    <location>
        <begin position="631"/>
        <end position="662"/>
    </location>
</feature>
<dbReference type="InterPro" id="IPR015943">
    <property type="entry name" value="WD40/YVTN_repeat-like_dom_sf"/>
</dbReference>
<dbReference type="PANTHER" id="PTHR19855">
    <property type="entry name" value="WD40 REPEAT PROTEIN 12, 37"/>
    <property type="match status" value="1"/>
</dbReference>
<evidence type="ECO:0000256" key="4">
    <source>
        <dbReference type="ARBA" id="ARBA00022787"/>
    </source>
</evidence>
<dbReference type="PROSITE" id="PS50082">
    <property type="entry name" value="WD_REPEATS_2"/>
    <property type="match status" value="6"/>
</dbReference>
<gene>
    <name evidence="11" type="ORF">AMATHDRAFT_72470</name>
</gene>
<dbReference type="Pfam" id="PF00400">
    <property type="entry name" value="WD40"/>
    <property type="match status" value="4"/>
</dbReference>
<evidence type="ECO:0000256" key="5">
    <source>
        <dbReference type="ARBA" id="ARBA00023054"/>
    </source>
</evidence>
<proteinExistence type="inferred from homology"/>
<dbReference type="STRING" id="703135.A0A2A9P1M1"/>
<dbReference type="CDD" id="cd00200">
    <property type="entry name" value="WD40"/>
    <property type="match status" value="1"/>
</dbReference>
<dbReference type="PROSITE" id="PS00678">
    <property type="entry name" value="WD_REPEATS_1"/>
    <property type="match status" value="3"/>
</dbReference>
<dbReference type="GO" id="GO:0005741">
    <property type="term" value="C:mitochondrial outer membrane"/>
    <property type="evidence" value="ECO:0007669"/>
    <property type="project" value="UniProtKB-SubCell"/>
</dbReference>
<dbReference type="SUPFAM" id="SSF50978">
    <property type="entry name" value="WD40 repeat-like"/>
    <property type="match status" value="1"/>
</dbReference>
<reference evidence="11 12" key="1">
    <citation type="submission" date="2014-02" db="EMBL/GenBank/DDBJ databases">
        <title>Transposable element dynamics among asymbiotic and ectomycorrhizal Amanita fungi.</title>
        <authorList>
            <consortium name="DOE Joint Genome Institute"/>
            <person name="Hess J."/>
            <person name="Skrede I."/>
            <person name="Wolfe B."/>
            <person name="LaButti K."/>
            <person name="Ohm R.A."/>
            <person name="Grigoriev I.V."/>
            <person name="Pringle A."/>
        </authorList>
    </citation>
    <scope>NUCLEOTIDE SEQUENCE [LARGE SCALE GENOMIC DNA]</scope>
    <source>
        <strain evidence="11 12">SKay4041</strain>
    </source>
</reference>
<evidence type="ECO:0000256" key="6">
    <source>
        <dbReference type="ARBA" id="ARBA00023128"/>
    </source>
</evidence>
<keyword evidence="5" id="KW-0175">Coiled coil</keyword>
<feature type="repeat" description="WD" evidence="9">
    <location>
        <begin position="347"/>
        <end position="379"/>
    </location>
</feature>
<keyword evidence="12" id="KW-1185">Reference proteome</keyword>
<dbReference type="InterPro" id="IPR001680">
    <property type="entry name" value="WD40_rpt"/>
</dbReference>
<dbReference type="SMART" id="SM00320">
    <property type="entry name" value="WD40"/>
    <property type="match status" value="7"/>
</dbReference>
<keyword evidence="2 9" id="KW-0853">WD repeat</keyword>
<dbReference type="EMBL" id="KZ301969">
    <property type="protein sequence ID" value="PFH54710.1"/>
    <property type="molecule type" value="Genomic_DNA"/>
</dbReference>
<dbReference type="Gene3D" id="6.10.280.220">
    <property type="match status" value="1"/>
</dbReference>
<dbReference type="Proteomes" id="UP000242287">
    <property type="component" value="Unassembled WGS sequence"/>
</dbReference>